<sequence>MDVLFAYLVEESTKSLCKQVQGLIDKVDENRSGELEYSEFVRNPIADLTGNIHSSHLFSAARHESTTPTLFRYAVTVEDLSAVNETHLPLCRQLLNGSMSLHGLLRRWDPEWRMRRLLEEVENLLITPDEALIAEFEAETAQMLHRSGVDTQTATAAIIAASKSQAARHPRVITLECIALYRTNRDVFIREAQRLTQHCAQPNFN</sequence>
<organism evidence="1 2">
    <name type="scientific">Phytophthora lilii</name>
    <dbReference type="NCBI Taxonomy" id="2077276"/>
    <lineage>
        <taxon>Eukaryota</taxon>
        <taxon>Sar</taxon>
        <taxon>Stramenopiles</taxon>
        <taxon>Oomycota</taxon>
        <taxon>Peronosporomycetes</taxon>
        <taxon>Peronosporales</taxon>
        <taxon>Peronosporaceae</taxon>
        <taxon>Phytophthora</taxon>
    </lineage>
</organism>
<dbReference type="OrthoDB" id="9978460at2759"/>
<dbReference type="Proteomes" id="UP001165083">
    <property type="component" value="Unassembled WGS sequence"/>
</dbReference>
<accession>A0A9W6TBP4</accession>
<dbReference type="InterPro" id="IPR018247">
    <property type="entry name" value="EF_Hand_1_Ca_BS"/>
</dbReference>
<dbReference type="PROSITE" id="PS00018">
    <property type="entry name" value="EF_HAND_1"/>
    <property type="match status" value="1"/>
</dbReference>
<dbReference type="AlphaFoldDB" id="A0A9W6TBP4"/>
<comment type="caution">
    <text evidence="1">The sequence shown here is derived from an EMBL/GenBank/DDBJ whole genome shotgun (WGS) entry which is preliminary data.</text>
</comment>
<gene>
    <name evidence="1" type="ORF">Plil01_000022900</name>
</gene>
<keyword evidence="2" id="KW-1185">Reference proteome</keyword>
<evidence type="ECO:0000313" key="2">
    <source>
        <dbReference type="Proteomes" id="UP001165083"/>
    </source>
</evidence>
<protein>
    <submittedName>
        <fullName evidence="1">Unnamed protein product</fullName>
    </submittedName>
</protein>
<evidence type="ECO:0000313" key="1">
    <source>
        <dbReference type="EMBL" id="GMF09317.1"/>
    </source>
</evidence>
<proteinExistence type="predicted"/>
<dbReference type="EMBL" id="BSXW01000008">
    <property type="protein sequence ID" value="GMF09317.1"/>
    <property type="molecule type" value="Genomic_DNA"/>
</dbReference>
<name>A0A9W6TBP4_9STRA</name>
<reference evidence="1" key="1">
    <citation type="submission" date="2023-04" db="EMBL/GenBank/DDBJ databases">
        <title>Phytophthora lilii NBRC 32176.</title>
        <authorList>
            <person name="Ichikawa N."/>
            <person name="Sato H."/>
            <person name="Tonouchi N."/>
        </authorList>
    </citation>
    <scope>NUCLEOTIDE SEQUENCE</scope>
    <source>
        <strain evidence="1">NBRC 32176</strain>
    </source>
</reference>